<protein>
    <submittedName>
        <fullName evidence="2">SgcJ/EcaC family oxidoreductase</fullName>
    </submittedName>
</protein>
<name>A0ABS7SS33_9BURK</name>
<accession>A0ABS7SS33</accession>
<feature type="domain" description="DUF4440" evidence="1">
    <location>
        <begin position="8"/>
        <end position="119"/>
    </location>
</feature>
<gene>
    <name evidence="2" type="ORF">I4X03_015855</name>
</gene>
<organism evidence="2 3">
    <name type="scientific">Massilia soli</name>
    <dbReference type="NCBI Taxonomy" id="2792854"/>
    <lineage>
        <taxon>Bacteria</taxon>
        <taxon>Pseudomonadati</taxon>
        <taxon>Pseudomonadota</taxon>
        <taxon>Betaproteobacteria</taxon>
        <taxon>Burkholderiales</taxon>
        <taxon>Oxalobacteraceae</taxon>
        <taxon>Telluria group</taxon>
        <taxon>Massilia</taxon>
    </lineage>
</organism>
<dbReference type="EMBL" id="JAFBIL020000006">
    <property type="protein sequence ID" value="MBZ2208741.1"/>
    <property type="molecule type" value="Genomic_DNA"/>
</dbReference>
<keyword evidence="3" id="KW-1185">Reference proteome</keyword>
<dbReference type="Proteomes" id="UP000809349">
    <property type="component" value="Unassembled WGS sequence"/>
</dbReference>
<evidence type="ECO:0000259" key="1">
    <source>
        <dbReference type="Pfam" id="PF14534"/>
    </source>
</evidence>
<dbReference type="Pfam" id="PF14534">
    <property type="entry name" value="DUF4440"/>
    <property type="match status" value="1"/>
</dbReference>
<evidence type="ECO:0000313" key="3">
    <source>
        <dbReference type="Proteomes" id="UP000809349"/>
    </source>
</evidence>
<comment type="caution">
    <text evidence="2">The sequence shown here is derived from an EMBL/GenBank/DDBJ whole genome shotgun (WGS) entry which is preliminary data.</text>
</comment>
<evidence type="ECO:0000313" key="2">
    <source>
        <dbReference type="EMBL" id="MBZ2208741.1"/>
    </source>
</evidence>
<dbReference type="SUPFAM" id="SSF54427">
    <property type="entry name" value="NTF2-like"/>
    <property type="match status" value="1"/>
</dbReference>
<reference evidence="2 3" key="1">
    <citation type="submission" date="2021-08" db="EMBL/GenBank/DDBJ databases">
        <title>Massilia sp. R798.</title>
        <authorList>
            <person name="Baek J.H."/>
            <person name="Jung H.S."/>
            <person name="Kim K.R."/>
            <person name="Jeon C.O."/>
        </authorList>
    </citation>
    <scope>NUCLEOTIDE SEQUENCE [LARGE SCALE GENOMIC DNA]</scope>
    <source>
        <strain evidence="2 3">R798</strain>
    </source>
</reference>
<dbReference type="InterPro" id="IPR011944">
    <property type="entry name" value="Steroid_delta5-4_isomerase"/>
</dbReference>
<dbReference type="InterPro" id="IPR032710">
    <property type="entry name" value="NTF2-like_dom_sf"/>
</dbReference>
<dbReference type="NCBIfam" id="TIGR02246">
    <property type="entry name" value="SgcJ/EcaC family oxidoreductase"/>
    <property type="match status" value="1"/>
</dbReference>
<sequence>MTQDEQEIRQLIELWLSATQAGDVDAVLSLMSDDAMFLSAGQQPMIGRDAFARGLNKVLSENVIESTSEIAEIVVCGDLAYCRTRLTVTITSKHGQLPILRNGDTLSILRKQADGKWRLTRDANMLASAA</sequence>
<dbReference type="RefSeq" id="WP_223469220.1">
    <property type="nucleotide sequence ID" value="NZ_JAFBIL020000006.1"/>
</dbReference>
<proteinExistence type="predicted"/>
<dbReference type="InterPro" id="IPR027843">
    <property type="entry name" value="DUF4440"/>
</dbReference>
<dbReference type="Gene3D" id="3.10.450.50">
    <property type="match status" value="1"/>
</dbReference>